<evidence type="ECO:0000313" key="2">
    <source>
        <dbReference type="EMBL" id="KAG7391244.1"/>
    </source>
</evidence>
<proteinExistence type="predicted"/>
<feature type="region of interest" description="Disordered" evidence="1">
    <location>
        <begin position="1"/>
        <end position="37"/>
    </location>
</feature>
<sequence>MAGSTAGSKWKSEKTLLPSKREVPATLQPLDYTPTPKENIDLVQVGKRHSQSGKHIKSRPHVLESLPASPQYTFSQDVAATEKT</sequence>
<reference evidence="2" key="1">
    <citation type="submission" date="2021-02" db="EMBL/GenBank/DDBJ databases">
        <authorList>
            <person name="Palmer J.M."/>
        </authorList>
    </citation>
    <scope>NUCLEOTIDE SEQUENCE</scope>
    <source>
        <strain evidence="2">SCRP734</strain>
    </source>
</reference>
<dbReference type="OrthoDB" id="90617at2759"/>
<feature type="compositionally biased region" description="Basic and acidic residues" evidence="1">
    <location>
        <begin position="10"/>
        <end position="23"/>
    </location>
</feature>
<keyword evidence="3" id="KW-1185">Reference proteome</keyword>
<evidence type="ECO:0000256" key="1">
    <source>
        <dbReference type="SAM" id="MobiDB-lite"/>
    </source>
</evidence>
<dbReference type="AlphaFoldDB" id="A0A8T1WG07"/>
<accession>A0A8T1WG07</accession>
<evidence type="ECO:0000313" key="3">
    <source>
        <dbReference type="Proteomes" id="UP000694044"/>
    </source>
</evidence>
<comment type="caution">
    <text evidence="2">The sequence shown here is derived from an EMBL/GenBank/DDBJ whole genome shotgun (WGS) entry which is preliminary data.</text>
</comment>
<organism evidence="2 3">
    <name type="scientific">Phytophthora pseudosyringae</name>
    <dbReference type="NCBI Taxonomy" id="221518"/>
    <lineage>
        <taxon>Eukaryota</taxon>
        <taxon>Sar</taxon>
        <taxon>Stramenopiles</taxon>
        <taxon>Oomycota</taxon>
        <taxon>Peronosporomycetes</taxon>
        <taxon>Peronosporales</taxon>
        <taxon>Peronosporaceae</taxon>
        <taxon>Phytophthora</taxon>
    </lineage>
</organism>
<dbReference type="EMBL" id="JAGDFM010000023">
    <property type="protein sequence ID" value="KAG7391244.1"/>
    <property type="molecule type" value="Genomic_DNA"/>
</dbReference>
<protein>
    <submittedName>
        <fullName evidence="2">Uncharacterized protein</fullName>
    </submittedName>
</protein>
<gene>
    <name evidence="2" type="ORF">PHYPSEUDO_005605</name>
</gene>
<dbReference type="Proteomes" id="UP000694044">
    <property type="component" value="Unassembled WGS sequence"/>
</dbReference>
<name>A0A8T1WG07_9STRA</name>